<dbReference type="SUPFAM" id="SSF51604">
    <property type="entry name" value="Enolase C-terminal domain-like"/>
    <property type="match status" value="1"/>
</dbReference>
<comment type="catalytic activity">
    <reaction evidence="1">
        <text>L-fuconate = 2-dehydro-3-deoxy-L-fuconate + H2O</text>
        <dbReference type="Rhea" id="RHEA:22772"/>
        <dbReference type="ChEBI" id="CHEBI:15377"/>
        <dbReference type="ChEBI" id="CHEBI:21291"/>
        <dbReference type="ChEBI" id="CHEBI:37448"/>
        <dbReference type="EC" id="4.2.1.68"/>
    </reaction>
</comment>
<dbReference type="RefSeq" id="WP_053546261.1">
    <property type="nucleotide sequence ID" value="NZ_CP009221.1"/>
</dbReference>
<evidence type="ECO:0000256" key="4">
    <source>
        <dbReference type="ARBA" id="ARBA00022723"/>
    </source>
</evidence>
<dbReference type="Pfam" id="PF02746">
    <property type="entry name" value="MR_MLE_N"/>
    <property type="match status" value="1"/>
</dbReference>
<dbReference type="AlphaFoldDB" id="A0A0M4CKP0"/>
<keyword evidence="8" id="KW-0614">Plasmid</keyword>
<dbReference type="SFLD" id="SFLDG00179">
    <property type="entry name" value="mandelate_racemase"/>
    <property type="match status" value="1"/>
</dbReference>
<keyword evidence="6 8" id="KW-0456">Lyase</keyword>
<dbReference type="PANTHER" id="PTHR13794:SF58">
    <property type="entry name" value="MITOCHONDRIAL ENOLASE SUPERFAMILY MEMBER 1"/>
    <property type="match status" value="1"/>
</dbReference>
<evidence type="ECO:0000256" key="6">
    <source>
        <dbReference type="ARBA" id="ARBA00023239"/>
    </source>
</evidence>
<evidence type="ECO:0000259" key="7">
    <source>
        <dbReference type="SMART" id="SM00922"/>
    </source>
</evidence>
<evidence type="ECO:0000313" key="9">
    <source>
        <dbReference type="Proteomes" id="UP000068067"/>
    </source>
</evidence>
<evidence type="ECO:0000256" key="5">
    <source>
        <dbReference type="ARBA" id="ARBA00022842"/>
    </source>
</evidence>
<dbReference type="GO" id="GO:0016052">
    <property type="term" value="P:carbohydrate catabolic process"/>
    <property type="evidence" value="ECO:0007669"/>
    <property type="project" value="InterPro"/>
</dbReference>
<dbReference type="KEGG" id="cdx:CDES_14275"/>
<dbReference type="PROSITE" id="PS00909">
    <property type="entry name" value="MR_MLE_2"/>
    <property type="match status" value="1"/>
</dbReference>
<organism evidence="8 9">
    <name type="scientific">Corynebacterium deserti GIMN1.010</name>
    <dbReference type="NCBI Taxonomy" id="931089"/>
    <lineage>
        <taxon>Bacteria</taxon>
        <taxon>Bacillati</taxon>
        <taxon>Actinomycetota</taxon>
        <taxon>Actinomycetes</taxon>
        <taxon>Mycobacteriales</taxon>
        <taxon>Corynebacteriaceae</taxon>
        <taxon>Corynebacterium</taxon>
    </lineage>
</organism>
<dbReference type="InterPro" id="IPR029065">
    <property type="entry name" value="Enolase_C-like"/>
</dbReference>
<proteinExistence type="predicted"/>
<dbReference type="InterPro" id="IPR013342">
    <property type="entry name" value="Mandelate_racemase_C"/>
</dbReference>
<dbReference type="EC" id="4.2.1.68" evidence="3"/>
<dbReference type="GO" id="GO:0000287">
    <property type="term" value="F:magnesium ion binding"/>
    <property type="evidence" value="ECO:0007669"/>
    <property type="project" value="TreeGrafter"/>
</dbReference>
<dbReference type="EMBL" id="CP009221">
    <property type="protein sequence ID" value="ALC07171.1"/>
    <property type="molecule type" value="Genomic_DNA"/>
</dbReference>
<feature type="domain" description="Mandelate racemase/muconate lactonizing enzyme C-terminal" evidence="7">
    <location>
        <begin position="197"/>
        <end position="293"/>
    </location>
</feature>
<dbReference type="InterPro" id="IPR013341">
    <property type="entry name" value="Mandelate_racemase_N_dom"/>
</dbReference>
<dbReference type="SMART" id="SM00922">
    <property type="entry name" value="MR_MLE"/>
    <property type="match status" value="1"/>
</dbReference>
<dbReference type="GO" id="GO:0009063">
    <property type="term" value="P:amino acid catabolic process"/>
    <property type="evidence" value="ECO:0007669"/>
    <property type="project" value="InterPro"/>
</dbReference>
<comment type="cofactor">
    <cofactor evidence="2">
        <name>Mg(2+)</name>
        <dbReference type="ChEBI" id="CHEBI:18420"/>
    </cofactor>
</comment>
<dbReference type="InterPro" id="IPR046945">
    <property type="entry name" value="RHMD-like"/>
</dbReference>
<evidence type="ECO:0000256" key="1">
    <source>
        <dbReference type="ARBA" id="ARBA00001737"/>
    </source>
</evidence>
<protein>
    <recommendedName>
        <fullName evidence="3">L-fuconate dehydratase</fullName>
        <ecNumber evidence="3">4.2.1.68</ecNumber>
    </recommendedName>
</protein>
<name>A0A0M4CKP0_9CORY</name>
<dbReference type="GO" id="GO:0050023">
    <property type="term" value="F:L-fuconate dehydratase activity"/>
    <property type="evidence" value="ECO:0007669"/>
    <property type="project" value="UniProtKB-EC"/>
</dbReference>
<evidence type="ECO:0000256" key="3">
    <source>
        <dbReference type="ARBA" id="ARBA00013142"/>
    </source>
</evidence>
<keyword evidence="5" id="KW-0460">Magnesium</keyword>
<geneLocation type="plasmid" evidence="8 9">
    <name>pCdes1</name>
</geneLocation>
<dbReference type="PANTHER" id="PTHR13794">
    <property type="entry name" value="ENOLASE SUPERFAMILY, MANDELATE RACEMASE"/>
    <property type="match status" value="1"/>
</dbReference>
<evidence type="ECO:0000313" key="8">
    <source>
        <dbReference type="EMBL" id="ALC07171.1"/>
    </source>
</evidence>
<dbReference type="Gene3D" id="3.20.20.120">
    <property type="entry name" value="Enolase-like C-terminal domain"/>
    <property type="match status" value="1"/>
</dbReference>
<dbReference type="Gene3D" id="3.30.390.10">
    <property type="entry name" value="Enolase-like, N-terminal domain"/>
    <property type="match status" value="1"/>
</dbReference>
<dbReference type="InterPro" id="IPR036849">
    <property type="entry name" value="Enolase-like_C_sf"/>
</dbReference>
<accession>A0A0M4CKP0</accession>
<dbReference type="InterPro" id="IPR018110">
    <property type="entry name" value="Mandel_Rmase/mucon_lact_enz_CS"/>
</dbReference>
<evidence type="ECO:0000256" key="2">
    <source>
        <dbReference type="ARBA" id="ARBA00001946"/>
    </source>
</evidence>
<gene>
    <name evidence="8" type="ORF">CDES_14275</name>
</gene>
<dbReference type="PATRIC" id="fig|931089.4.peg.2879"/>
<reference evidence="8 9" key="1">
    <citation type="submission" date="2014-08" db="EMBL/GenBank/DDBJ databases">
        <title>Complete genome sequence of Corynebacterium deserti GIMN1.010 (=DSM 45689), isolated from desert sand in western China.</title>
        <authorList>
            <person name="Ruckert C."/>
            <person name="Albersmeier A."/>
            <person name="Kalinowski J."/>
        </authorList>
    </citation>
    <scope>NUCLEOTIDE SEQUENCE [LARGE SCALE GENOMIC DNA]</scope>
    <source>
        <strain evidence="8 9">GIMN1.010</strain>
        <plasmid evidence="8 9">pCdes1</plasmid>
    </source>
</reference>
<dbReference type="SFLD" id="SFLDF00111">
    <property type="entry name" value="L-fuconate_dehydratase"/>
    <property type="match status" value="1"/>
</dbReference>
<dbReference type="InterPro" id="IPR034610">
    <property type="entry name" value="L-fuconate_dehydratase"/>
</dbReference>
<dbReference type="SFLD" id="SFLDS00001">
    <property type="entry name" value="Enolase"/>
    <property type="match status" value="1"/>
</dbReference>
<keyword evidence="4" id="KW-0479">Metal-binding</keyword>
<dbReference type="Proteomes" id="UP000068067">
    <property type="component" value="Plasmid pCdes1"/>
</dbReference>
<dbReference type="OrthoDB" id="5241672at2"/>
<dbReference type="InterPro" id="IPR029017">
    <property type="entry name" value="Enolase-like_N"/>
</dbReference>
<keyword evidence="9" id="KW-1185">Reference proteome</keyword>
<dbReference type="Pfam" id="PF13378">
    <property type="entry name" value="MR_MLE_C"/>
    <property type="match status" value="1"/>
</dbReference>
<sequence>MSKIVSVNTTDVRFPTSLELDGSDAVNVDPDYSAAYVEISTDEGEKGYGLVFTCGRGNELVTAAMESYGDLLLGRETEELIYNLGDASRRLVHDSQLRWLGPEKGVSHMACGGLVNALWDIRARHEQKPLWLLLSEMSPEELVSTVDFTHIRNVLTPGDATAILERGQENKQERIAQLKESGFPAYTTTPGWLGYSDEKLVRLSKEAVQDGFGMIKLKVAGNLEDDKRRLALARSAVGPDIHIAIDANQRWEEQEAIDWVNQLQEYNPYWIEEPTSTDDILAHAAIRKGVHPVKVATGEAVHNRIIFKQLLQAGAIDVMQIDSTRVAGVNENIANLLLAAHFEVPVCPHAGGVGLCELVQHFSFFDYAVVSGSMENRMIEFVDHLHEHFVEPVEISNGRYQAPELPGIGAEMLQPAVERWAFAAGAGW</sequence>
<dbReference type="SUPFAM" id="SSF54826">
    <property type="entry name" value="Enolase N-terminal domain-like"/>
    <property type="match status" value="1"/>
</dbReference>